<dbReference type="AlphaFoldDB" id="A0A8F6TXB7"/>
<keyword evidence="3" id="KW-0808">Transferase</keyword>
<feature type="domain" description="Histidine kinase" evidence="8">
    <location>
        <begin position="224"/>
        <end position="453"/>
    </location>
</feature>
<feature type="transmembrane region" description="Helical" evidence="7">
    <location>
        <begin position="98"/>
        <end position="122"/>
    </location>
</feature>
<dbReference type="InterPro" id="IPR050980">
    <property type="entry name" value="2C_sensor_his_kinase"/>
</dbReference>
<dbReference type="CDD" id="cd00082">
    <property type="entry name" value="HisKA"/>
    <property type="match status" value="1"/>
</dbReference>
<keyword evidence="5 9" id="KW-0418">Kinase</keyword>
<evidence type="ECO:0000256" key="7">
    <source>
        <dbReference type="SAM" id="Phobius"/>
    </source>
</evidence>
<feature type="transmembrane region" description="Helical" evidence="7">
    <location>
        <begin position="134"/>
        <end position="153"/>
    </location>
</feature>
<dbReference type="PANTHER" id="PTHR44936">
    <property type="entry name" value="SENSOR PROTEIN CREC"/>
    <property type="match status" value="1"/>
</dbReference>
<dbReference type="GO" id="GO:0005886">
    <property type="term" value="C:plasma membrane"/>
    <property type="evidence" value="ECO:0007669"/>
    <property type="project" value="UniProtKB-SubCell"/>
</dbReference>
<keyword evidence="7" id="KW-1133">Transmembrane helix</keyword>
<evidence type="ECO:0000313" key="9">
    <source>
        <dbReference type="EMBL" id="QXT40168.1"/>
    </source>
</evidence>
<dbReference type="SMART" id="SM00388">
    <property type="entry name" value="HisKA"/>
    <property type="match status" value="1"/>
</dbReference>
<reference evidence="9 10" key="1">
    <citation type="submission" date="2021-07" db="EMBL/GenBank/DDBJ databases">
        <title>A novel Jannaschia species isolated from marine dinoflagellate Ceratoperidinium margalefii.</title>
        <authorList>
            <person name="Jiang Y."/>
            <person name="Li Z."/>
        </authorList>
    </citation>
    <scope>NUCLEOTIDE SEQUENCE [LARGE SCALE GENOMIC DNA]</scope>
    <source>
        <strain evidence="9 10">J12C1-MA-4</strain>
    </source>
</reference>
<evidence type="ECO:0000256" key="5">
    <source>
        <dbReference type="ARBA" id="ARBA00022777"/>
    </source>
</evidence>
<dbReference type="Pfam" id="PF02518">
    <property type="entry name" value="HATPase_c"/>
    <property type="match status" value="1"/>
</dbReference>
<dbReference type="InterPro" id="IPR005467">
    <property type="entry name" value="His_kinase_dom"/>
</dbReference>
<dbReference type="EC" id="2.7.13.3" evidence="2"/>
<evidence type="ECO:0000313" key="10">
    <source>
        <dbReference type="Proteomes" id="UP000825009"/>
    </source>
</evidence>
<keyword evidence="4" id="KW-0547">Nucleotide-binding</keyword>
<evidence type="ECO:0000259" key="8">
    <source>
        <dbReference type="PROSITE" id="PS50109"/>
    </source>
</evidence>
<proteinExistence type="predicted"/>
<dbReference type="SMART" id="SM00387">
    <property type="entry name" value="HATPase_c"/>
    <property type="match status" value="1"/>
</dbReference>
<dbReference type="EMBL" id="CP079194">
    <property type="protein sequence ID" value="QXT40168.1"/>
    <property type="molecule type" value="Genomic_DNA"/>
</dbReference>
<evidence type="ECO:0000256" key="3">
    <source>
        <dbReference type="ARBA" id="ARBA00022679"/>
    </source>
</evidence>
<keyword evidence="7" id="KW-0812">Transmembrane</keyword>
<keyword evidence="6" id="KW-0067">ATP-binding</keyword>
<dbReference type="NCBIfam" id="NF045988">
    <property type="entry name" value="HisKinRegBRhodob"/>
    <property type="match status" value="1"/>
</dbReference>
<dbReference type="NCBIfam" id="NF033792">
    <property type="entry name" value="ActS_PrrB_HisK"/>
    <property type="match status" value="1"/>
</dbReference>
<evidence type="ECO:0000256" key="2">
    <source>
        <dbReference type="ARBA" id="ARBA00012438"/>
    </source>
</evidence>
<dbReference type="InterPro" id="IPR003594">
    <property type="entry name" value="HATPase_dom"/>
</dbReference>
<name>A0A8F6TXB7_9RHOB</name>
<dbReference type="RefSeq" id="WP_219003263.1">
    <property type="nucleotide sequence ID" value="NZ_CP079194.1"/>
</dbReference>
<dbReference type="GO" id="GO:0005524">
    <property type="term" value="F:ATP binding"/>
    <property type="evidence" value="ECO:0007669"/>
    <property type="project" value="UniProtKB-KW"/>
</dbReference>
<comment type="catalytic activity">
    <reaction evidence="1">
        <text>ATP + protein L-histidine = ADP + protein N-phospho-L-histidine.</text>
        <dbReference type="EC" id="2.7.13.3"/>
    </reaction>
</comment>
<gene>
    <name evidence="9" type="ORF">KYE46_02615</name>
</gene>
<dbReference type="GO" id="GO:0000155">
    <property type="term" value="F:phosphorelay sensor kinase activity"/>
    <property type="evidence" value="ECO:0007669"/>
    <property type="project" value="InterPro"/>
</dbReference>
<feature type="transmembrane region" description="Helical" evidence="7">
    <location>
        <begin position="59"/>
        <end position="78"/>
    </location>
</feature>
<keyword evidence="7" id="KW-0472">Membrane</keyword>
<feature type="transmembrane region" description="Helical" evidence="7">
    <location>
        <begin position="31"/>
        <end position="52"/>
    </location>
</feature>
<dbReference type="PROSITE" id="PS50109">
    <property type="entry name" value="HIS_KIN"/>
    <property type="match status" value="1"/>
</dbReference>
<evidence type="ECO:0000256" key="6">
    <source>
        <dbReference type="ARBA" id="ARBA00022840"/>
    </source>
</evidence>
<organism evidence="9 10">
    <name type="scientific">Gymnodinialimonas ceratoperidinii</name>
    <dbReference type="NCBI Taxonomy" id="2856823"/>
    <lineage>
        <taxon>Bacteria</taxon>
        <taxon>Pseudomonadati</taxon>
        <taxon>Pseudomonadota</taxon>
        <taxon>Alphaproteobacteria</taxon>
        <taxon>Rhodobacterales</taxon>
        <taxon>Paracoccaceae</taxon>
        <taxon>Gymnodinialimonas</taxon>
    </lineage>
</organism>
<protein>
    <recommendedName>
        <fullName evidence="2">histidine kinase</fullName>
        <ecNumber evidence="2">2.7.13.3</ecNumber>
    </recommendedName>
</protein>
<dbReference type="PANTHER" id="PTHR44936:SF10">
    <property type="entry name" value="SENSOR PROTEIN RSTB"/>
    <property type="match status" value="1"/>
</dbReference>
<feature type="transmembrane region" description="Helical" evidence="7">
    <location>
        <begin position="165"/>
        <end position="188"/>
    </location>
</feature>
<dbReference type="InterPro" id="IPR047770">
    <property type="entry name" value="RegB"/>
</dbReference>
<evidence type="ECO:0000256" key="1">
    <source>
        <dbReference type="ARBA" id="ARBA00000085"/>
    </source>
</evidence>
<sequence>MAISEPVLDPALRLVQQDSRVDWVRLRTLLVLRWLAILGQTIAVVTATFYLGLRFELGLCFLAIGASVVSNLIAMYIFPENQRLSDRDAMLTLLFDLAQLSFLLFLTGGLNNPFSLLILAPVTISATALTMRSTVILGLLAILLITCLAIWHLPLVTLGGEVLALPGLFTFGFWVSLVIGILFLSAYARRVASETHRMSQALLATQMALAREQKLTDLGGVVAAAAHELGTPLATIKLTATELMDDLSDQPMLADDVALIRDQADRCRDILRSMGRAGKDDIHMRRAPLEAVLREAAEPHADRGVALHFDVHPDEDLADEEEQQPQIWRKSEIIHGIRNLVQNAVDFADEKVWIEAVWSAGTVSVTITDDGPGFPPDMLGRLGDPFLRRRNRAHADLRPGYQGMGLGLFIAKTLLERSGAKIHFINVADPFLTADDTRGQSGAQVQVIWPKAVISPEDAQSRGALGPNTPIID</sequence>
<dbReference type="InterPro" id="IPR003661">
    <property type="entry name" value="HisK_dim/P_dom"/>
</dbReference>
<dbReference type="KEGG" id="gce:KYE46_02615"/>
<dbReference type="Pfam" id="PF00512">
    <property type="entry name" value="HisKA"/>
    <property type="match status" value="1"/>
</dbReference>
<accession>A0A8F6TXB7</accession>
<evidence type="ECO:0000256" key="4">
    <source>
        <dbReference type="ARBA" id="ARBA00022741"/>
    </source>
</evidence>
<dbReference type="Proteomes" id="UP000825009">
    <property type="component" value="Chromosome"/>
</dbReference>
<keyword evidence="10" id="KW-1185">Reference proteome</keyword>